<evidence type="ECO:0000256" key="1">
    <source>
        <dbReference type="SAM" id="MobiDB-lite"/>
    </source>
</evidence>
<evidence type="ECO:0000313" key="2">
    <source>
        <dbReference type="EMBL" id="CAG8451836.1"/>
    </source>
</evidence>
<feature type="compositionally biased region" description="Basic residues" evidence="1">
    <location>
        <begin position="133"/>
        <end position="145"/>
    </location>
</feature>
<gene>
    <name evidence="2" type="ORF">ALEPTO_LOCUS1055</name>
</gene>
<feature type="compositionally biased region" description="Polar residues" evidence="1">
    <location>
        <begin position="290"/>
        <end position="301"/>
    </location>
</feature>
<feature type="compositionally biased region" description="Basic and acidic residues" evidence="1">
    <location>
        <begin position="150"/>
        <end position="165"/>
    </location>
</feature>
<dbReference type="AlphaFoldDB" id="A0A9N8VDI8"/>
<reference evidence="2" key="1">
    <citation type="submission" date="2021-06" db="EMBL/GenBank/DDBJ databases">
        <authorList>
            <person name="Kallberg Y."/>
            <person name="Tangrot J."/>
            <person name="Rosling A."/>
        </authorList>
    </citation>
    <scope>NUCLEOTIDE SEQUENCE</scope>
    <source>
        <strain evidence="2">FL130A</strain>
    </source>
</reference>
<feature type="region of interest" description="Disordered" evidence="1">
    <location>
        <begin position="122"/>
        <end position="206"/>
    </location>
</feature>
<name>A0A9N8VDI8_9GLOM</name>
<feature type="region of interest" description="Disordered" evidence="1">
    <location>
        <begin position="218"/>
        <end position="301"/>
    </location>
</feature>
<feature type="compositionally biased region" description="Low complexity" evidence="1">
    <location>
        <begin position="269"/>
        <end position="289"/>
    </location>
</feature>
<proteinExistence type="predicted"/>
<dbReference type="Proteomes" id="UP000789508">
    <property type="component" value="Unassembled WGS sequence"/>
</dbReference>
<keyword evidence="3" id="KW-1185">Reference proteome</keyword>
<evidence type="ECO:0000313" key="3">
    <source>
        <dbReference type="Proteomes" id="UP000789508"/>
    </source>
</evidence>
<feature type="compositionally biased region" description="Low complexity" evidence="1">
    <location>
        <begin position="221"/>
        <end position="256"/>
    </location>
</feature>
<accession>A0A9N8VDI8</accession>
<protein>
    <submittedName>
        <fullName evidence="2">3533_t:CDS:1</fullName>
    </submittedName>
</protein>
<dbReference type="EMBL" id="CAJVPS010000100">
    <property type="protein sequence ID" value="CAG8451836.1"/>
    <property type="molecule type" value="Genomic_DNA"/>
</dbReference>
<organism evidence="2 3">
    <name type="scientific">Ambispora leptoticha</name>
    <dbReference type="NCBI Taxonomy" id="144679"/>
    <lineage>
        <taxon>Eukaryota</taxon>
        <taxon>Fungi</taxon>
        <taxon>Fungi incertae sedis</taxon>
        <taxon>Mucoromycota</taxon>
        <taxon>Glomeromycotina</taxon>
        <taxon>Glomeromycetes</taxon>
        <taxon>Archaeosporales</taxon>
        <taxon>Ambisporaceae</taxon>
        <taxon>Ambispora</taxon>
    </lineage>
</organism>
<sequence length="301" mass="32812">MSAHSVFEKSNENVVTFDIPLTNPENNVVYLPNLLQGFQQQVSADENMDLDILEQNPSDDFNTKTFEEYIIAETERYLTILQNDTTPAGSEFYAISRPNASQEYFGAATFKLPEQFITLFKPATPIGSPEKPQKKKQAGPGRPRKNLPQEAKKIASPPKERKKDAAAAASEASAEPRKTQRKRKVGAVSSDSKEIKPKKLPKGNPAIAALTIEEQFESCFSSSSLTTSLTSTPEGGSPIDTPTPSRPSTPSKRPTIATITNTVDIMPKTSMNRNNPTNSNNNNTTMTTPLTISSDSSSTTP</sequence>
<dbReference type="OrthoDB" id="10612043at2759"/>
<comment type="caution">
    <text evidence="2">The sequence shown here is derived from an EMBL/GenBank/DDBJ whole genome shotgun (WGS) entry which is preliminary data.</text>
</comment>